<gene>
    <name evidence="9" type="primary">fabV</name>
    <name evidence="13" type="ORF">C3B55_00702</name>
</gene>
<dbReference type="PANTHER" id="PTHR37480:SF1">
    <property type="entry name" value="ENOYL-[ACYL-CARRIER-PROTEIN] REDUCTASE [NADH]"/>
    <property type="match status" value="1"/>
</dbReference>
<feature type="site" description="Plays an important role in discriminating NADH against NADPH" evidence="9">
    <location>
        <position position="75"/>
    </location>
</feature>
<keyword evidence="5 9" id="KW-0520">NAD</keyword>
<proteinExistence type="inferred from homology"/>
<dbReference type="InterPro" id="IPR024906">
    <property type="entry name" value="Eno_Rdtase_FAD-bd_dom"/>
</dbReference>
<keyword evidence="2 9" id="KW-0444">Lipid biosynthesis</keyword>
<dbReference type="Gene3D" id="3.40.50.720">
    <property type="entry name" value="NAD(P)-binding Rossmann-like Domain"/>
    <property type="match status" value="1"/>
</dbReference>
<dbReference type="Proteomes" id="UP000288953">
    <property type="component" value="Chromosome"/>
</dbReference>
<feature type="domain" description="Trans-2-enoyl-CoA reductase catalytic" evidence="11">
    <location>
        <begin position="82"/>
        <end position="316"/>
    </location>
</feature>
<evidence type="ECO:0000256" key="6">
    <source>
        <dbReference type="ARBA" id="ARBA00023098"/>
    </source>
</evidence>
<evidence type="ECO:0000256" key="9">
    <source>
        <dbReference type="HAMAP-Rule" id="MF_01838"/>
    </source>
</evidence>
<name>A0ABX5R8Q4_9PSED</name>
<evidence type="ECO:0000256" key="5">
    <source>
        <dbReference type="ARBA" id="ARBA00023027"/>
    </source>
</evidence>
<comment type="function">
    <text evidence="9">Involved in the final reduction of the elongation cycle of fatty acid synthesis (FAS II). Catalyzes the reduction of a carbon-carbon double bond in an enoyl moiety that is covalently linked to an acyl carrier protein (ACP).</text>
</comment>
<keyword evidence="3 9" id="KW-0276">Fatty acid metabolism</keyword>
<feature type="binding site" evidence="9">
    <location>
        <position position="243"/>
    </location>
    <ligand>
        <name>NAD(+)</name>
        <dbReference type="ChEBI" id="CHEBI:57540"/>
    </ligand>
</feature>
<keyword evidence="4 9" id="KW-0560">Oxidoreductase</keyword>
<evidence type="ECO:0000256" key="8">
    <source>
        <dbReference type="ARBA" id="ARBA00048302"/>
    </source>
</evidence>
<evidence type="ECO:0000256" key="7">
    <source>
        <dbReference type="ARBA" id="ARBA00023160"/>
    </source>
</evidence>
<dbReference type="Pfam" id="PF12241">
    <property type="entry name" value="Enoyl_reductase"/>
    <property type="match status" value="1"/>
</dbReference>
<organism evidence="13 14">
    <name type="scientific">Candidatus Pseudomonas adelgestsugas</name>
    <dbReference type="NCBI Taxonomy" id="1302376"/>
    <lineage>
        <taxon>Bacteria</taxon>
        <taxon>Pseudomonadati</taxon>
        <taxon>Pseudomonadota</taxon>
        <taxon>Gammaproteobacteria</taxon>
        <taxon>Pseudomonadales</taxon>
        <taxon>Pseudomonadaceae</taxon>
        <taxon>Pseudomonas</taxon>
    </lineage>
</organism>
<dbReference type="HAMAP" id="MF_01838">
    <property type="entry name" value="FabV_reductase"/>
    <property type="match status" value="1"/>
</dbReference>
<evidence type="ECO:0000256" key="4">
    <source>
        <dbReference type="ARBA" id="ARBA00023002"/>
    </source>
</evidence>
<evidence type="ECO:0000259" key="12">
    <source>
        <dbReference type="Pfam" id="PF12242"/>
    </source>
</evidence>
<feature type="binding site" evidence="9">
    <location>
        <begin position="48"/>
        <end position="53"/>
    </location>
    <ligand>
        <name>NAD(+)</name>
        <dbReference type="ChEBI" id="CHEBI:57540"/>
    </ligand>
</feature>
<dbReference type="InterPro" id="IPR050048">
    <property type="entry name" value="FabV-like_NADH_b"/>
</dbReference>
<dbReference type="Pfam" id="PF07055">
    <property type="entry name" value="Eno-Rase_FAD_bd"/>
    <property type="match status" value="1"/>
</dbReference>
<protein>
    <recommendedName>
        <fullName evidence="9">Enoyl-[acyl-carrier-protein] reductase [NADH]</fullName>
        <shortName evidence="9">ENR</shortName>
        <ecNumber evidence="9">1.3.1.9</ecNumber>
    </recommendedName>
</protein>
<sequence length="395" mass="43056">MIIKPRVRGFICVTAHPVGCEANVKNQIDYVIQSATISGGPKKVLVLGASTGYGLAARISVAFGCGADTLGVFFEKEGEVGKPSSAGWYNSAAFEKFAVKKGLYAKSINGDAFSDEIKRLTIETIKKDFGKIDLIIYSVAAPRRTDRQGLVYNATLKPIGKTVIIRGINTDTGVVIDTILKPATQEEIDGTVKVMGGEDWQLWIDAMRDKNVLAEGVKTTAFTYLGEKLTQDIYWNGSIGKAKQDLDKKVVTIRDNLAILNGDARVSVLKAVVTQASAAIPIMPLYLSLLFKVMKEHGTHEGCIEQVYGLLKNSLYGSEPKTDSVGRLRADLAELEPKVQNAVATLWTQVTNDNINEISDFSGYKSEFLRLFGFGIDGIDYEVDVNQTVKINSLI</sequence>
<evidence type="ECO:0000313" key="13">
    <source>
        <dbReference type="EMBL" id="QAX82025.1"/>
    </source>
</evidence>
<feature type="binding site" evidence="9">
    <location>
        <begin position="74"/>
        <end position="75"/>
    </location>
    <ligand>
        <name>NAD(+)</name>
        <dbReference type="ChEBI" id="CHEBI:57540"/>
    </ligand>
</feature>
<dbReference type="InterPro" id="IPR024910">
    <property type="entry name" value="Enoyl-CoA_Rdtase_cat_dom"/>
</dbReference>
<accession>A0ABX5R8Q4</accession>
<keyword evidence="6 9" id="KW-0443">Lipid metabolism</keyword>
<feature type="domain" description="Enoyl reductase FAD binding" evidence="10">
    <location>
        <begin position="322"/>
        <end position="385"/>
    </location>
</feature>
<dbReference type="InterPro" id="IPR010758">
    <property type="entry name" value="Trans-2-enoyl-CoA_reductase"/>
</dbReference>
<dbReference type="NCBIfam" id="NF043048">
    <property type="entry name" value="EnoyACPredFabV"/>
    <property type="match status" value="1"/>
</dbReference>
<dbReference type="EMBL" id="CP026512">
    <property type="protein sequence ID" value="QAX82025.1"/>
    <property type="molecule type" value="Genomic_DNA"/>
</dbReference>
<evidence type="ECO:0000259" key="10">
    <source>
        <dbReference type="Pfam" id="PF07055"/>
    </source>
</evidence>
<feature type="binding site" evidence="9">
    <location>
        <begin position="111"/>
        <end position="112"/>
    </location>
    <ligand>
        <name>NAD(+)</name>
        <dbReference type="ChEBI" id="CHEBI:57540"/>
    </ligand>
</feature>
<feature type="binding site" evidence="9">
    <location>
        <begin position="272"/>
        <end position="274"/>
    </location>
    <ligand>
        <name>NAD(+)</name>
        <dbReference type="ChEBI" id="CHEBI:57540"/>
    </ligand>
</feature>
<feature type="active site" description="Proton donor" evidence="9">
    <location>
        <position position="234"/>
    </location>
</feature>
<dbReference type="RefSeq" id="WP_129211377.1">
    <property type="nucleotide sequence ID" value="NZ_CP026512.1"/>
</dbReference>
<dbReference type="EC" id="1.3.1.9" evidence="9"/>
<dbReference type="PANTHER" id="PTHR37480">
    <property type="entry name" value="ENOYL-[ACYL-CARRIER-PROTEIN] REDUCTASE [NADH]"/>
    <property type="match status" value="1"/>
</dbReference>
<feature type="binding site" evidence="9">
    <location>
        <begin position="139"/>
        <end position="140"/>
    </location>
    <ligand>
        <name>NAD(+)</name>
        <dbReference type="ChEBI" id="CHEBI:57540"/>
    </ligand>
</feature>
<comment type="pathway">
    <text evidence="9">Lipid metabolism; fatty acid biosynthesis.</text>
</comment>
<keyword evidence="14" id="KW-1185">Reference proteome</keyword>
<comment type="subunit">
    <text evidence="1 9">Monomer.</text>
</comment>
<evidence type="ECO:0000256" key="1">
    <source>
        <dbReference type="ARBA" id="ARBA00011245"/>
    </source>
</evidence>
<dbReference type="NCBIfam" id="NF010177">
    <property type="entry name" value="PRK13656.1"/>
    <property type="match status" value="1"/>
</dbReference>
<comment type="catalytic activity">
    <reaction evidence="9">
        <text>a 2,3-saturated acyl-[ACP] + NAD(+) = a (2E)-enoyl-[ACP] + NADH + H(+)</text>
        <dbReference type="Rhea" id="RHEA:10240"/>
        <dbReference type="Rhea" id="RHEA-COMP:9925"/>
        <dbReference type="Rhea" id="RHEA-COMP:9926"/>
        <dbReference type="ChEBI" id="CHEBI:15378"/>
        <dbReference type="ChEBI" id="CHEBI:57540"/>
        <dbReference type="ChEBI" id="CHEBI:57945"/>
        <dbReference type="ChEBI" id="CHEBI:78784"/>
        <dbReference type="ChEBI" id="CHEBI:78785"/>
        <dbReference type="EC" id="1.3.1.9"/>
    </reaction>
</comment>
<dbReference type="Pfam" id="PF12242">
    <property type="entry name" value="Eno-Rase_NADH_b"/>
    <property type="match status" value="1"/>
</dbReference>
<comment type="catalytic activity">
    <reaction evidence="8">
        <text>a 2,3-saturated acyl-CoA + NAD(+) = a (2E)-enoyl-CoA + NADH + H(+)</text>
        <dbReference type="Rhea" id="RHEA:18177"/>
        <dbReference type="ChEBI" id="CHEBI:15378"/>
        <dbReference type="ChEBI" id="CHEBI:57540"/>
        <dbReference type="ChEBI" id="CHEBI:57945"/>
        <dbReference type="ChEBI" id="CHEBI:58856"/>
        <dbReference type="ChEBI" id="CHEBI:65111"/>
        <dbReference type="EC" id="1.3.1.44"/>
    </reaction>
</comment>
<evidence type="ECO:0000256" key="3">
    <source>
        <dbReference type="ARBA" id="ARBA00022832"/>
    </source>
</evidence>
<evidence type="ECO:0000259" key="11">
    <source>
        <dbReference type="Pfam" id="PF12241"/>
    </source>
</evidence>
<evidence type="ECO:0000256" key="2">
    <source>
        <dbReference type="ARBA" id="ARBA00022516"/>
    </source>
</evidence>
<keyword evidence="7 9" id="KW-0275">Fatty acid biosynthesis</keyword>
<feature type="domain" description="Trans-2-enoyl-CoA reductase-like NAD(P)H binding" evidence="12">
    <location>
        <begin position="2"/>
        <end position="78"/>
    </location>
</feature>
<evidence type="ECO:0000313" key="14">
    <source>
        <dbReference type="Proteomes" id="UP000288953"/>
    </source>
</evidence>
<feature type="binding site" evidence="9">
    <location>
        <position position="224"/>
    </location>
    <ligand>
        <name>substrate</name>
    </ligand>
</feature>
<dbReference type="GO" id="GO:0016491">
    <property type="term" value="F:oxidoreductase activity"/>
    <property type="evidence" value="ECO:0007669"/>
    <property type="project" value="UniProtKB-KW"/>
</dbReference>
<comment type="similarity">
    <text evidence="9">Belongs to the TER reductase family.</text>
</comment>
<reference evidence="13 14" key="1">
    <citation type="journal article" date="2018" name="Genome Biol. Evol.">
        <title>Partnering With a Pest: Genomes of Hemlock Woolly Adelgid Symbionts Reveal Atypical Nutritional Provisioning Patterns in Dual-Obligate Bacteria.</title>
        <authorList>
            <person name="Weglarz K.M."/>
            <person name="Havill N.P."/>
            <person name="Burke G.R."/>
            <person name="von Dohlen C.D."/>
        </authorList>
    </citation>
    <scope>NUCLEOTIDE SEQUENCE [LARGE SCALE GENOMIC DNA]</scope>
    <source>
        <strain evidence="13 14">HWA_ENA</strain>
    </source>
</reference>